<organism evidence="2 3">
    <name type="scientific">Aureobasidium pullulans</name>
    <name type="common">Black yeast</name>
    <name type="synonym">Pullularia pullulans</name>
    <dbReference type="NCBI Taxonomy" id="5580"/>
    <lineage>
        <taxon>Eukaryota</taxon>
        <taxon>Fungi</taxon>
        <taxon>Dikarya</taxon>
        <taxon>Ascomycota</taxon>
        <taxon>Pezizomycotina</taxon>
        <taxon>Dothideomycetes</taxon>
        <taxon>Dothideomycetidae</taxon>
        <taxon>Dothideales</taxon>
        <taxon>Saccotheciaceae</taxon>
        <taxon>Aureobasidium</taxon>
    </lineage>
</organism>
<dbReference type="AlphaFoldDB" id="A0A4S9XQQ4"/>
<comment type="caution">
    <text evidence="2">The sequence shown here is derived from an EMBL/GenBank/DDBJ whole genome shotgun (WGS) entry which is preliminary data.</text>
</comment>
<evidence type="ECO:0000256" key="1">
    <source>
        <dbReference type="SAM" id="MobiDB-lite"/>
    </source>
</evidence>
<dbReference type="EMBL" id="QZBU01006697">
    <property type="protein sequence ID" value="THZ81181.1"/>
    <property type="molecule type" value="Genomic_DNA"/>
</dbReference>
<evidence type="ECO:0000313" key="3">
    <source>
        <dbReference type="Proteomes" id="UP000304947"/>
    </source>
</evidence>
<reference evidence="2 3" key="1">
    <citation type="submission" date="2018-10" db="EMBL/GenBank/DDBJ databases">
        <title>Fifty Aureobasidium pullulans genomes reveal a recombining polyextremotolerant generalist.</title>
        <authorList>
            <person name="Gostincar C."/>
            <person name="Turk M."/>
            <person name="Zajc J."/>
            <person name="Gunde-Cimerman N."/>
        </authorList>
    </citation>
    <scope>NUCLEOTIDE SEQUENCE [LARGE SCALE GENOMIC DNA]</scope>
    <source>
        <strain evidence="2 3">EXF-3380</strain>
    </source>
</reference>
<name>A0A4S9XQQ4_AURPU</name>
<evidence type="ECO:0000313" key="2">
    <source>
        <dbReference type="EMBL" id="THZ81181.1"/>
    </source>
</evidence>
<proteinExistence type="predicted"/>
<feature type="non-terminal residue" evidence="2">
    <location>
        <position position="109"/>
    </location>
</feature>
<dbReference type="Proteomes" id="UP000304947">
    <property type="component" value="Unassembled WGS sequence"/>
</dbReference>
<sequence>MSATNNTRPPSYLSHEEQASAPAYTEVYTPPTLPLASPRPADWPDQYGNRAPAPRTLPPSRPLQRPDRLELNNRSSRRSNIRIASPTPSWPAEEMATNNSADDDCKTCT</sequence>
<feature type="region of interest" description="Disordered" evidence="1">
    <location>
        <begin position="1"/>
        <end position="109"/>
    </location>
</feature>
<gene>
    <name evidence="2" type="ORF">D6C83_09522</name>
</gene>
<protein>
    <submittedName>
        <fullName evidence="2">Uncharacterized protein</fullName>
    </submittedName>
</protein>
<accession>A0A4S9XQQ4</accession>